<dbReference type="eggNOG" id="COG4585">
    <property type="taxonomic scope" value="Bacteria"/>
</dbReference>
<reference evidence="11 12" key="1">
    <citation type="journal article" date="2013" name="Genome Announc.">
        <title>Draft Genome Sequence of Arcticibacter svalbardensis Strain MN12-7T, a Member of the Family Sphingobacteriaceae Isolated from an Arctic Soil Sample.</title>
        <authorList>
            <person name="Shivaji S."/>
            <person name="Ara S."/>
            <person name="Prasad S."/>
            <person name="Manasa B.P."/>
            <person name="Begum Z."/>
            <person name="Singh A."/>
            <person name="Kumar Pinnaka A."/>
        </authorList>
    </citation>
    <scope>NUCLEOTIDE SEQUENCE [LARGE SCALE GENOMIC DNA]</scope>
    <source>
        <strain evidence="11 12">MN12-7</strain>
    </source>
</reference>
<keyword evidence="9" id="KW-0472">Membrane</keyword>
<organism evidence="11 12">
    <name type="scientific">Arcticibacter svalbardensis MN12-7</name>
    <dbReference type="NCBI Taxonomy" id="1150600"/>
    <lineage>
        <taxon>Bacteria</taxon>
        <taxon>Pseudomonadati</taxon>
        <taxon>Bacteroidota</taxon>
        <taxon>Sphingobacteriia</taxon>
        <taxon>Sphingobacteriales</taxon>
        <taxon>Sphingobacteriaceae</taxon>
        <taxon>Arcticibacter</taxon>
    </lineage>
</organism>
<dbReference type="InterPro" id="IPR005467">
    <property type="entry name" value="His_kinase_dom"/>
</dbReference>
<dbReference type="Gene3D" id="1.20.5.1930">
    <property type="match status" value="1"/>
</dbReference>
<dbReference type="Proteomes" id="UP000014174">
    <property type="component" value="Unassembled WGS sequence"/>
</dbReference>
<evidence type="ECO:0000256" key="1">
    <source>
        <dbReference type="ARBA" id="ARBA00000085"/>
    </source>
</evidence>
<dbReference type="PROSITE" id="PS50109">
    <property type="entry name" value="HIS_KIN"/>
    <property type="match status" value="1"/>
</dbReference>
<keyword evidence="7" id="KW-0067">ATP-binding</keyword>
<gene>
    <name evidence="11" type="ORF">ADIARSV_3740</name>
</gene>
<dbReference type="Pfam" id="PF02518">
    <property type="entry name" value="HATPase_c"/>
    <property type="match status" value="1"/>
</dbReference>
<comment type="caution">
    <text evidence="11">The sequence shown here is derived from an EMBL/GenBank/DDBJ whole genome shotgun (WGS) entry which is preliminary data.</text>
</comment>
<evidence type="ECO:0000256" key="5">
    <source>
        <dbReference type="ARBA" id="ARBA00022741"/>
    </source>
</evidence>
<dbReference type="GO" id="GO:0000155">
    <property type="term" value="F:phosphorelay sensor kinase activity"/>
    <property type="evidence" value="ECO:0007669"/>
    <property type="project" value="InterPro"/>
</dbReference>
<dbReference type="GO" id="GO:0005524">
    <property type="term" value="F:ATP binding"/>
    <property type="evidence" value="ECO:0007669"/>
    <property type="project" value="UniProtKB-KW"/>
</dbReference>
<evidence type="ECO:0000256" key="4">
    <source>
        <dbReference type="ARBA" id="ARBA00022679"/>
    </source>
</evidence>
<evidence type="ECO:0000256" key="2">
    <source>
        <dbReference type="ARBA" id="ARBA00012438"/>
    </source>
</evidence>
<dbReference type="InterPro" id="IPR011712">
    <property type="entry name" value="Sig_transdc_His_kin_sub3_dim/P"/>
</dbReference>
<evidence type="ECO:0000256" key="9">
    <source>
        <dbReference type="SAM" id="Phobius"/>
    </source>
</evidence>
<dbReference type="GO" id="GO:0046983">
    <property type="term" value="F:protein dimerization activity"/>
    <property type="evidence" value="ECO:0007669"/>
    <property type="project" value="InterPro"/>
</dbReference>
<feature type="domain" description="Histidine kinase" evidence="10">
    <location>
        <begin position="69"/>
        <end position="254"/>
    </location>
</feature>
<keyword evidence="6 11" id="KW-0418">Kinase</keyword>
<keyword evidence="4" id="KW-0808">Transferase</keyword>
<feature type="transmembrane region" description="Helical" evidence="9">
    <location>
        <begin position="6"/>
        <end position="34"/>
    </location>
</feature>
<dbReference type="CDD" id="cd16917">
    <property type="entry name" value="HATPase_UhpB-NarQ-NarX-like"/>
    <property type="match status" value="1"/>
</dbReference>
<dbReference type="InterPro" id="IPR050482">
    <property type="entry name" value="Sensor_HK_TwoCompSys"/>
</dbReference>
<dbReference type="RefSeq" id="WP_016196965.1">
    <property type="nucleotide sequence ID" value="NZ_AQPN01000129.1"/>
</dbReference>
<sequence length="254" mass="28773">METNQRAIVISIVVASVIIVILAVFTILFFMLFIKKKRVLQHEKEIMKAEFEQTLLQSQLEIQEQTLLNISQEIHDNIGQVLSLVSLNLNLLKSPDTEKLATTTSLVEKAINDLRNLSKILNPERVMKIGLKEALELELHYLKKSGKYLTSMYVDRNFTEPDSDKTIILYRMSQEVLNNIMKHSGASEINVELTKCDQQTKISFRDNGTGFITDTNHSNGLGLQNIHKRASLINTMVDIDSKPGEGVNITFTLN</sequence>
<protein>
    <recommendedName>
        <fullName evidence="2">histidine kinase</fullName>
        <ecNumber evidence="2">2.7.13.3</ecNumber>
    </recommendedName>
</protein>
<evidence type="ECO:0000256" key="7">
    <source>
        <dbReference type="ARBA" id="ARBA00022840"/>
    </source>
</evidence>
<dbReference type="PANTHER" id="PTHR24421:SF10">
    <property type="entry name" value="NITRATE_NITRITE SENSOR PROTEIN NARQ"/>
    <property type="match status" value="1"/>
</dbReference>
<dbReference type="Pfam" id="PF07730">
    <property type="entry name" value="HisKA_3"/>
    <property type="match status" value="1"/>
</dbReference>
<dbReference type="OrthoDB" id="5401121at2"/>
<dbReference type="STRING" id="1150600.ADIARSV_3740"/>
<proteinExistence type="predicted"/>
<dbReference type="PANTHER" id="PTHR24421">
    <property type="entry name" value="NITRATE/NITRITE SENSOR PROTEIN NARX-RELATED"/>
    <property type="match status" value="1"/>
</dbReference>
<accession>R9GNK1</accession>
<comment type="catalytic activity">
    <reaction evidence="1">
        <text>ATP + protein L-histidine = ADP + protein N-phospho-L-histidine.</text>
        <dbReference type="EC" id="2.7.13.3"/>
    </reaction>
</comment>
<keyword evidence="12" id="KW-1185">Reference proteome</keyword>
<dbReference type="InterPro" id="IPR036890">
    <property type="entry name" value="HATPase_C_sf"/>
</dbReference>
<dbReference type="GO" id="GO:0016020">
    <property type="term" value="C:membrane"/>
    <property type="evidence" value="ECO:0007669"/>
    <property type="project" value="InterPro"/>
</dbReference>
<keyword evidence="5" id="KW-0547">Nucleotide-binding</keyword>
<evidence type="ECO:0000256" key="3">
    <source>
        <dbReference type="ARBA" id="ARBA00022553"/>
    </source>
</evidence>
<dbReference type="Gene3D" id="3.30.565.10">
    <property type="entry name" value="Histidine kinase-like ATPase, C-terminal domain"/>
    <property type="match status" value="1"/>
</dbReference>
<keyword evidence="9" id="KW-1133">Transmembrane helix</keyword>
<evidence type="ECO:0000259" key="10">
    <source>
        <dbReference type="PROSITE" id="PS50109"/>
    </source>
</evidence>
<dbReference type="InterPro" id="IPR003594">
    <property type="entry name" value="HATPase_dom"/>
</dbReference>
<keyword evidence="3" id="KW-0597">Phosphoprotein</keyword>
<evidence type="ECO:0000313" key="11">
    <source>
        <dbReference type="EMBL" id="EOR93100.1"/>
    </source>
</evidence>
<evidence type="ECO:0000256" key="6">
    <source>
        <dbReference type="ARBA" id="ARBA00022777"/>
    </source>
</evidence>
<keyword evidence="9" id="KW-0812">Transmembrane</keyword>
<dbReference type="EC" id="2.7.13.3" evidence="2"/>
<dbReference type="PATRIC" id="fig|1150600.3.peg.3707"/>
<dbReference type="SUPFAM" id="SSF55874">
    <property type="entry name" value="ATPase domain of HSP90 chaperone/DNA topoisomerase II/histidine kinase"/>
    <property type="match status" value="1"/>
</dbReference>
<dbReference type="EMBL" id="AQPN01000129">
    <property type="protein sequence ID" value="EOR93100.1"/>
    <property type="molecule type" value="Genomic_DNA"/>
</dbReference>
<name>R9GNK1_9SPHI</name>
<evidence type="ECO:0000313" key="12">
    <source>
        <dbReference type="Proteomes" id="UP000014174"/>
    </source>
</evidence>
<evidence type="ECO:0000256" key="8">
    <source>
        <dbReference type="ARBA" id="ARBA00023012"/>
    </source>
</evidence>
<dbReference type="AlphaFoldDB" id="R9GNK1"/>
<keyword evidence="8" id="KW-0902">Two-component regulatory system</keyword>